<proteinExistence type="predicted"/>
<dbReference type="PANTHER" id="PTHR31025">
    <property type="entry name" value="SI:CH211-196P9.1-RELATED"/>
    <property type="match status" value="1"/>
</dbReference>
<dbReference type="GeneTree" id="ENSGT00950000182912"/>
<dbReference type="InParanoid" id="A0A3Q3EEI5"/>
<evidence type="ECO:0000313" key="2">
    <source>
        <dbReference type="Proteomes" id="UP000261660"/>
    </source>
</evidence>
<sequence length="126" mass="14202">KGNCRIQEDYSSQSGVEEMIFGIYAIRKEGAEPEDNPDDVGIILEGVQVLDDLGNVPFAVAMLFALVYALNLSYPSELRYTCEALQKIIMELDGNRLSRKAQALKTLPHNIFLCYQLPEFHLHITL</sequence>
<dbReference type="Ensembl" id="ENSLBET00000004737.1">
    <property type="protein sequence ID" value="ENSLBEP00000004496.1"/>
    <property type="gene ID" value="ENSLBEG00000003463.1"/>
</dbReference>
<dbReference type="AlphaFoldDB" id="A0A3Q3EEI5"/>
<dbReference type="PANTHER" id="PTHR31025:SF27">
    <property type="entry name" value="SI:CH211-193K19.2-RELATED"/>
    <property type="match status" value="1"/>
</dbReference>
<keyword evidence="2" id="KW-1185">Reference proteome</keyword>
<reference evidence="1" key="1">
    <citation type="submission" date="2025-08" db="UniProtKB">
        <authorList>
            <consortium name="Ensembl"/>
        </authorList>
    </citation>
    <scope>IDENTIFICATION</scope>
</reference>
<accession>A0A3Q3EEI5</accession>
<organism evidence="1 2">
    <name type="scientific">Labrus bergylta</name>
    <name type="common">ballan wrasse</name>
    <dbReference type="NCBI Taxonomy" id="56723"/>
    <lineage>
        <taxon>Eukaryota</taxon>
        <taxon>Metazoa</taxon>
        <taxon>Chordata</taxon>
        <taxon>Craniata</taxon>
        <taxon>Vertebrata</taxon>
        <taxon>Euteleostomi</taxon>
        <taxon>Actinopterygii</taxon>
        <taxon>Neopterygii</taxon>
        <taxon>Teleostei</taxon>
        <taxon>Neoteleostei</taxon>
        <taxon>Acanthomorphata</taxon>
        <taxon>Eupercaria</taxon>
        <taxon>Labriformes</taxon>
        <taxon>Labridae</taxon>
        <taxon>Labrus</taxon>
    </lineage>
</organism>
<name>A0A3Q3EEI5_9LABR</name>
<dbReference type="STRING" id="56723.ENSLBEP00000004496"/>
<evidence type="ECO:0008006" key="3">
    <source>
        <dbReference type="Google" id="ProtNLM"/>
    </source>
</evidence>
<reference evidence="1" key="2">
    <citation type="submission" date="2025-09" db="UniProtKB">
        <authorList>
            <consortium name="Ensembl"/>
        </authorList>
    </citation>
    <scope>IDENTIFICATION</scope>
</reference>
<dbReference type="Proteomes" id="UP000261660">
    <property type="component" value="Unplaced"/>
</dbReference>
<protein>
    <recommendedName>
        <fullName evidence="3">Sterile alpha motif domain containing 3</fullName>
    </recommendedName>
</protein>
<evidence type="ECO:0000313" key="1">
    <source>
        <dbReference type="Ensembl" id="ENSLBEP00000004496.1"/>
    </source>
</evidence>